<protein>
    <submittedName>
        <fullName evidence="12">Somatostatin receptor type 4-like</fullName>
    </submittedName>
</protein>
<dbReference type="Pfam" id="PF00001">
    <property type="entry name" value="7tm_1"/>
    <property type="match status" value="1"/>
</dbReference>
<dbReference type="CDD" id="cd00637">
    <property type="entry name" value="7tm_classA_rhodopsin-like"/>
    <property type="match status" value="1"/>
</dbReference>
<dbReference type="InterPro" id="IPR017452">
    <property type="entry name" value="GPCR_Rhodpsn_7TM"/>
</dbReference>
<dbReference type="Gene3D" id="1.20.1070.10">
    <property type="entry name" value="Rhodopsin 7-helix transmembrane proteins"/>
    <property type="match status" value="1"/>
</dbReference>
<dbReference type="RefSeq" id="XP_029633891.2">
    <property type="nucleotide sequence ID" value="XM_029778031.2"/>
</dbReference>
<feature type="transmembrane region" description="Helical" evidence="9">
    <location>
        <begin position="183"/>
        <end position="204"/>
    </location>
</feature>
<dbReference type="KEGG" id="osn:115209591"/>
<evidence type="ECO:0000256" key="5">
    <source>
        <dbReference type="ARBA" id="ARBA00023136"/>
    </source>
</evidence>
<reference evidence="12" key="1">
    <citation type="submission" date="2025-08" db="UniProtKB">
        <authorList>
            <consortium name="RefSeq"/>
        </authorList>
    </citation>
    <scope>IDENTIFICATION</scope>
</reference>
<evidence type="ECO:0000256" key="9">
    <source>
        <dbReference type="SAM" id="Phobius"/>
    </source>
</evidence>
<dbReference type="AlphaFoldDB" id="A0A6P7S717"/>
<dbReference type="InterPro" id="IPR050125">
    <property type="entry name" value="GPCR_opsins"/>
</dbReference>
<evidence type="ECO:0000313" key="11">
    <source>
        <dbReference type="Proteomes" id="UP000515154"/>
    </source>
</evidence>
<dbReference type="Proteomes" id="UP000515154">
    <property type="component" value="Linkage group LG3"/>
</dbReference>
<keyword evidence="3 9" id="KW-1133">Transmembrane helix</keyword>
<keyword evidence="5 9" id="KW-0472">Membrane</keyword>
<dbReference type="GO" id="GO:0004930">
    <property type="term" value="F:G protein-coupled receptor activity"/>
    <property type="evidence" value="ECO:0007669"/>
    <property type="project" value="UniProtKB-KW"/>
</dbReference>
<feature type="transmembrane region" description="Helical" evidence="9">
    <location>
        <begin position="140"/>
        <end position="163"/>
    </location>
</feature>
<dbReference type="PRINTS" id="PR00237">
    <property type="entry name" value="GPCRRHODOPSN"/>
</dbReference>
<comment type="similarity">
    <text evidence="8">Belongs to the G-protein coupled receptor 1 family.</text>
</comment>
<dbReference type="PROSITE" id="PS00237">
    <property type="entry name" value="G_PROTEIN_RECEP_F1_1"/>
    <property type="match status" value="1"/>
</dbReference>
<accession>A0A6P7S717</accession>
<dbReference type="PANTHER" id="PTHR24240">
    <property type="entry name" value="OPSIN"/>
    <property type="match status" value="1"/>
</dbReference>
<keyword evidence="7 8" id="KW-0807">Transducer</keyword>
<sequence>MRMYANFSLQNRTEDKLIRHSGTIVILRTILLGLITVAIIFSNIINMWILRKVRELQTLGKVLLINLSVADFINGFFVCLPAVLASACDRWLLGTTYCTVSCILHGITCTVSIWCLAIVSLDRYIAINFPVRYRNAKKMYYSIGILIAVWLFSLITFLSPHIFDSKYYGYQETIVMCGMKWKSVIFCIATGLYIPILSAAVIFFSSYKVSKALLAIQQAKTNRRGQVKCSRDLKAIRMLKISTICYIAAWGPYTLIAYLKAFNVFTDVPEEVEFTVAWLANSNSFMNVIIYSGHLDGFLRQLKKNFSCCMCSRCCKDNAVYPDVREDSNLPSTITQTNIY</sequence>
<evidence type="ECO:0000256" key="4">
    <source>
        <dbReference type="ARBA" id="ARBA00023040"/>
    </source>
</evidence>
<evidence type="ECO:0000256" key="2">
    <source>
        <dbReference type="ARBA" id="ARBA00022692"/>
    </source>
</evidence>
<dbReference type="InterPro" id="IPR000276">
    <property type="entry name" value="GPCR_Rhodpsn"/>
</dbReference>
<proteinExistence type="inferred from homology"/>
<keyword evidence="4 8" id="KW-0297">G-protein coupled receptor</keyword>
<evidence type="ECO:0000256" key="3">
    <source>
        <dbReference type="ARBA" id="ARBA00022989"/>
    </source>
</evidence>
<feature type="transmembrane region" description="Helical" evidence="9">
    <location>
        <begin position="62"/>
        <end position="85"/>
    </location>
</feature>
<feature type="transmembrane region" description="Helical" evidence="9">
    <location>
        <begin position="91"/>
        <end position="119"/>
    </location>
</feature>
<evidence type="ECO:0000256" key="8">
    <source>
        <dbReference type="RuleBase" id="RU000688"/>
    </source>
</evidence>
<dbReference type="GO" id="GO:0016020">
    <property type="term" value="C:membrane"/>
    <property type="evidence" value="ECO:0007669"/>
    <property type="project" value="UniProtKB-SubCell"/>
</dbReference>
<dbReference type="SUPFAM" id="SSF81321">
    <property type="entry name" value="Family A G protein-coupled receptor-like"/>
    <property type="match status" value="1"/>
</dbReference>
<evidence type="ECO:0000313" key="12">
    <source>
        <dbReference type="RefSeq" id="XP_029633891.2"/>
    </source>
</evidence>
<evidence type="ECO:0000256" key="1">
    <source>
        <dbReference type="ARBA" id="ARBA00004141"/>
    </source>
</evidence>
<gene>
    <name evidence="12" type="primary">LOC115209591</name>
</gene>
<feature type="domain" description="G-protein coupled receptors family 1 profile" evidence="10">
    <location>
        <begin position="42"/>
        <end position="291"/>
    </location>
</feature>
<keyword evidence="2 8" id="KW-0812">Transmembrane</keyword>
<evidence type="ECO:0000259" key="10">
    <source>
        <dbReference type="PROSITE" id="PS50262"/>
    </source>
</evidence>
<keyword evidence="11" id="KW-1185">Reference proteome</keyword>
<comment type="subcellular location">
    <subcellularLocation>
        <location evidence="1">Membrane</location>
        <topology evidence="1">Multi-pass membrane protein</topology>
    </subcellularLocation>
</comment>
<evidence type="ECO:0000256" key="6">
    <source>
        <dbReference type="ARBA" id="ARBA00023170"/>
    </source>
</evidence>
<evidence type="ECO:0000256" key="7">
    <source>
        <dbReference type="ARBA" id="ARBA00023224"/>
    </source>
</evidence>
<organism evidence="11 12">
    <name type="scientific">Octopus sinensis</name>
    <name type="common">East Asian common octopus</name>
    <dbReference type="NCBI Taxonomy" id="2607531"/>
    <lineage>
        <taxon>Eukaryota</taxon>
        <taxon>Metazoa</taxon>
        <taxon>Spiralia</taxon>
        <taxon>Lophotrochozoa</taxon>
        <taxon>Mollusca</taxon>
        <taxon>Cephalopoda</taxon>
        <taxon>Coleoidea</taxon>
        <taxon>Octopodiformes</taxon>
        <taxon>Octopoda</taxon>
        <taxon>Incirrata</taxon>
        <taxon>Octopodidae</taxon>
        <taxon>Octopus</taxon>
    </lineage>
</organism>
<name>A0A6P7S717_9MOLL</name>
<dbReference type="PROSITE" id="PS50262">
    <property type="entry name" value="G_PROTEIN_RECEP_F1_2"/>
    <property type="match status" value="1"/>
</dbReference>
<feature type="transmembrane region" description="Helical" evidence="9">
    <location>
        <begin position="25"/>
        <end position="50"/>
    </location>
</feature>
<keyword evidence="6 8" id="KW-0675">Receptor</keyword>